<evidence type="ECO:0000313" key="3">
    <source>
        <dbReference type="Proteomes" id="UP000002382"/>
    </source>
</evidence>
<name>C5CEH4_KOSOT</name>
<dbReference type="EMBL" id="CP001634">
    <property type="protein sequence ID" value="ACR79220.1"/>
    <property type="molecule type" value="Genomic_DNA"/>
</dbReference>
<dbReference type="HOGENOM" id="CLU_530705_0_0_0"/>
<dbReference type="Pfam" id="PF18958">
    <property type="entry name" value="DUF5700"/>
    <property type="match status" value="1"/>
</dbReference>
<sequence>MIFVVVEKGGNSVTNDFSGLIKQLDTLESIKKLFRIQQKQAELGGGFYGVIPDPIENPEQIPIPDTPDKFLDLLSYLSQIRDEQRKIVAGTGFPVDFLGRNYVPKDVKSSGRIKIILDLHAVREVLEYFAKENPTLEEAREIAGGEIFTEMIKHRNSLGYVPGPEFTTEFLANFLFFAANKESIYEIWKQLNPWNFFDFADIACNRDDYERVLNELEENKDNIEARISARIEKYVPEDFEFQERFVFSVGWAIRGWATGKYGGINIEHIKDNYDFLLDIIIHETFHRIQAILYPGNKGKEFRMLEKPLKDKGKDALYKAITYVFLEGSATYVQKGDFPVEDISDVQAGVELFKDLYNTIFQQKKYNELEKFLNRGLRSNGPFYALGHYMSYIIDKKYGNKAIADCLKKGSQEFFKLFADTEEGRIFPEEIKEVLL</sequence>
<reference evidence="2 3" key="1">
    <citation type="submission" date="2009-06" db="EMBL/GenBank/DDBJ databases">
        <title>Complete sequence of Thermotogales bacterium TBF 19.5.1.</title>
        <authorList>
            <consortium name="US DOE Joint Genome Institute"/>
            <person name="Lucas S."/>
            <person name="Copeland A."/>
            <person name="Lapidus A."/>
            <person name="Glavina del Rio T."/>
            <person name="Tice H."/>
            <person name="Bruce D."/>
            <person name="Goodwin L."/>
            <person name="Pitluck S."/>
            <person name="Chertkov O."/>
            <person name="Brettin T."/>
            <person name="Detter J.C."/>
            <person name="Han C."/>
            <person name="Schmutz J."/>
            <person name="Larimer F."/>
            <person name="Land M."/>
            <person name="Hauser L."/>
            <person name="Kyrpides N."/>
            <person name="Ovchinnikova G."/>
            <person name="Noll K."/>
        </authorList>
    </citation>
    <scope>NUCLEOTIDE SEQUENCE [LARGE SCALE GENOMIC DNA]</scope>
    <source>
        <strain evidence="3">ATCC BAA-1733 / DSM 21960 / TBF 19.5.1</strain>
    </source>
</reference>
<feature type="coiled-coil region" evidence="1">
    <location>
        <begin position="199"/>
        <end position="233"/>
    </location>
</feature>
<protein>
    <submittedName>
        <fullName evidence="2">Uncharacterized protein</fullName>
    </submittedName>
</protein>
<organism evidence="2 3">
    <name type="scientific">Kosmotoga olearia (strain ATCC BAA-1733 / DSM 21960 / TBF 19.5.1)</name>
    <dbReference type="NCBI Taxonomy" id="521045"/>
    <lineage>
        <taxon>Bacteria</taxon>
        <taxon>Thermotogati</taxon>
        <taxon>Thermotogota</taxon>
        <taxon>Thermotogae</taxon>
        <taxon>Kosmotogales</taxon>
        <taxon>Kosmotogaceae</taxon>
        <taxon>Kosmotoga</taxon>
    </lineage>
</organism>
<proteinExistence type="predicted"/>
<dbReference type="STRING" id="521045.Kole_0497"/>
<dbReference type="eggNOG" id="ENOG5032XQX">
    <property type="taxonomic scope" value="Bacteria"/>
</dbReference>
<dbReference type="Proteomes" id="UP000002382">
    <property type="component" value="Chromosome"/>
</dbReference>
<keyword evidence="1" id="KW-0175">Coiled coil</keyword>
<gene>
    <name evidence="2" type="ordered locus">Kole_0497</name>
</gene>
<accession>C5CEH4</accession>
<keyword evidence="3" id="KW-1185">Reference proteome</keyword>
<evidence type="ECO:0000256" key="1">
    <source>
        <dbReference type="SAM" id="Coils"/>
    </source>
</evidence>
<dbReference type="KEGG" id="kol:Kole_0497"/>
<dbReference type="AlphaFoldDB" id="C5CEH4"/>
<dbReference type="InterPro" id="IPR043754">
    <property type="entry name" value="DUF5700"/>
</dbReference>
<reference evidence="2 3" key="2">
    <citation type="journal article" date="2011" name="J. Bacteriol.">
        <title>Genome Sequence of Kosmotoga olearia Strain TBF 19.5.1, a Thermophilic Bacterium with a Wide Growth Temperature Range, Isolated from the Troll B Oil Platform in the North Sea.</title>
        <authorList>
            <person name="Swithers K.S."/>
            <person name="Dipippo J.L."/>
            <person name="Bruce D.C."/>
            <person name="Detter C."/>
            <person name="Tapia R."/>
            <person name="Han S."/>
            <person name="Goodwin L.A."/>
            <person name="Han J."/>
            <person name="Woyke T."/>
            <person name="Pitluck S."/>
            <person name="Pennacchio L."/>
            <person name="Nolan M."/>
            <person name="Mikhailova N."/>
            <person name="Land M.L."/>
            <person name="Nesbo C.L."/>
            <person name="Gogarten J.P."/>
            <person name="Noll K.M."/>
        </authorList>
    </citation>
    <scope>NUCLEOTIDE SEQUENCE [LARGE SCALE GENOMIC DNA]</scope>
    <source>
        <strain evidence="3">ATCC BAA-1733 / DSM 21960 / TBF 19.5.1</strain>
    </source>
</reference>
<evidence type="ECO:0000313" key="2">
    <source>
        <dbReference type="EMBL" id="ACR79220.1"/>
    </source>
</evidence>